<dbReference type="Gene3D" id="2.130.10.10">
    <property type="entry name" value="YVTN repeat-like/Quinoprotein amine dehydrogenase"/>
    <property type="match status" value="3"/>
</dbReference>
<dbReference type="InterPro" id="IPR045145">
    <property type="entry name" value="PTHR15271"/>
</dbReference>
<evidence type="ECO:0000256" key="5">
    <source>
        <dbReference type="ARBA" id="ARBA00022763"/>
    </source>
</evidence>
<dbReference type="PANTHER" id="PTHR15271:SF4">
    <property type="entry name" value="CHROMATIN ASSEMBLY FACTOR 1 SUBUNIT B"/>
    <property type="match status" value="1"/>
</dbReference>
<feature type="region of interest" description="Disordered" evidence="10">
    <location>
        <begin position="558"/>
        <end position="596"/>
    </location>
</feature>
<keyword evidence="6" id="KW-0156">Chromatin regulator</keyword>
<name>G0WAT7_NAUDC</name>
<accession>G0WAT7</accession>
<keyword evidence="7" id="KW-0234">DNA repair</keyword>
<dbReference type="InterPro" id="IPR036322">
    <property type="entry name" value="WD40_repeat_dom_sf"/>
</dbReference>
<evidence type="ECO:0000256" key="7">
    <source>
        <dbReference type="ARBA" id="ARBA00023204"/>
    </source>
</evidence>
<evidence type="ECO:0000256" key="6">
    <source>
        <dbReference type="ARBA" id="ARBA00022853"/>
    </source>
</evidence>
<dbReference type="InterPro" id="IPR055410">
    <property type="entry name" value="Beta-prop_CAF1B_HIR1"/>
</dbReference>
<evidence type="ECO:0000256" key="3">
    <source>
        <dbReference type="ARBA" id="ARBA00022574"/>
    </source>
</evidence>
<evidence type="ECO:0000259" key="11">
    <source>
        <dbReference type="Pfam" id="PF24105"/>
    </source>
</evidence>
<dbReference type="STRING" id="1071378.G0WAT7"/>
<protein>
    <recommendedName>
        <fullName evidence="11">CAF1B/HIR1 beta-propeller domain-containing protein</fullName>
    </recommendedName>
</protein>
<reference evidence="12 13" key="1">
    <citation type="journal article" date="2011" name="Proc. Natl. Acad. Sci. U.S.A.">
        <title>Evolutionary erosion of yeast sex chromosomes by mating-type switching accidents.</title>
        <authorList>
            <person name="Gordon J.L."/>
            <person name="Armisen D."/>
            <person name="Proux-Wera E."/>
            <person name="Oheigeartaigh S.S."/>
            <person name="Byrne K.P."/>
            <person name="Wolfe K.H."/>
        </authorList>
    </citation>
    <scope>NUCLEOTIDE SEQUENCE [LARGE SCALE GENOMIC DNA]</scope>
    <source>
        <strain evidence="13">ATCC 10597 / BCRC 20456 / CBS 421 / NBRC 0211 / NRRL Y-12639</strain>
    </source>
</reference>
<keyword evidence="5" id="KW-0227">DNA damage</keyword>
<dbReference type="GeneID" id="11498801"/>
<feature type="compositionally biased region" description="Basic and acidic residues" evidence="10">
    <location>
        <begin position="586"/>
        <end position="596"/>
    </location>
</feature>
<dbReference type="GO" id="GO:0006335">
    <property type="term" value="P:DNA replication-dependent chromatin assembly"/>
    <property type="evidence" value="ECO:0007669"/>
    <property type="project" value="EnsemblFungi"/>
</dbReference>
<sequence length="596" mass="67260">MEAANLQIYWHESQPVYSLCFEPPSLYSSSSSSSSSSATNAIDQKKLGMRLITAGGDNKIRSWSLNMSDSDLNFDSEPKTQVQKINSIDFLSSLTQHEQAINVVKFNPLGNILASAGDDGQVLLWKRHINDDVDVNDDDNNKDGTERTHIKKPFGMSNDNDDDDNLEGVKDDNNNSWFIWKRLRPNGSNTSEIYDLDWSPCGNYIVIGSMDNCIRIFQITKNKNDESSFLNNQIFSFNDHNHYVQGVVWDPMNQYILSQSADRSVNIYQLIWNHESQLISIKFKNKIIKGDLPQSIATTTTGTRQNTLDYNNLKTSYLFHNESLPSFFRRLTISPCGSLFCIPTGIFKQPIVSKDDSTSSNNSNSDPNNCVYFYTRASIISNSNRPIFTIPSLKKPALVIAFNPNFYPLSSSKDDENHHSHPYIKLPYKLIYAIATSNEILIYDTESIEPISIIGNLHYTALTDLSWSSDGTMLMISSTDGFCSYISIDAEKYFGNPFSNDEKFKIINLNRLKYEKTQTNSTTTNNNNDNSTGPSIMASTKNTVTPSNKMDIINILPVKRKNKSNDNSSTIEKKEDKSGIIIESLPLDKKMKPDEN</sequence>
<evidence type="ECO:0000256" key="10">
    <source>
        <dbReference type="SAM" id="MobiDB-lite"/>
    </source>
</evidence>
<evidence type="ECO:0000256" key="8">
    <source>
        <dbReference type="ARBA" id="ARBA00023242"/>
    </source>
</evidence>
<dbReference type="HOGENOM" id="CLU_010127_3_1_1"/>
<dbReference type="eggNOG" id="KOG1009">
    <property type="taxonomic scope" value="Eukaryota"/>
</dbReference>
<dbReference type="GO" id="GO:0006281">
    <property type="term" value="P:DNA repair"/>
    <property type="evidence" value="ECO:0007669"/>
    <property type="project" value="UniProtKB-KW"/>
</dbReference>
<dbReference type="SUPFAM" id="SSF50978">
    <property type="entry name" value="WD40 repeat-like"/>
    <property type="match status" value="1"/>
</dbReference>
<evidence type="ECO:0000313" key="13">
    <source>
        <dbReference type="Proteomes" id="UP000000689"/>
    </source>
</evidence>
<evidence type="ECO:0000256" key="2">
    <source>
        <dbReference type="ARBA" id="ARBA00007306"/>
    </source>
</evidence>
<feature type="repeat" description="WD" evidence="9">
    <location>
        <begin position="237"/>
        <end position="270"/>
    </location>
</feature>
<dbReference type="GO" id="GO:0006334">
    <property type="term" value="P:nucleosome assembly"/>
    <property type="evidence" value="ECO:0007669"/>
    <property type="project" value="TreeGrafter"/>
</dbReference>
<dbReference type="GO" id="GO:0005829">
    <property type="term" value="C:cytosol"/>
    <property type="evidence" value="ECO:0007669"/>
    <property type="project" value="EnsemblFungi"/>
</dbReference>
<feature type="region of interest" description="Disordered" evidence="10">
    <location>
        <begin position="518"/>
        <end position="543"/>
    </location>
</feature>
<keyword evidence="4" id="KW-0677">Repeat</keyword>
<evidence type="ECO:0000313" key="12">
    <source>
        <dbReference type="EMBL" id="CCD24857.1"/>
    </source>
</evidence>
<dbReference type="OrthoDB" id="71227at2759"/>
<comment type="subcellular location">
    <subcellularLocation>
        <location evidence="1">Nucleus</location>
    </subcellularLocation>
</comment>
<feature type="compositionally biased region" description="Polar residues" evidence="10">
    <location>
        <begin position="533"/>
        <end position="543"/>
    </location>
</feature>
<evidence type="ECO:0000256" key="4">
    <source>
        <dbReference type="ARBA" id="ARBA00022737"/>
    </source>
</evidence>
<feature type="repeat" description="WD" evidence="9">
    <location>
        <begin position="186"/>
        <end position="227"/>
    </location>
</feature>
<organism evidence="12 13">
    <name type="scientific">Naumovozyma dairenensis (strain ATCC 10597 / BCRC 20456 / CBS 421 / NBRC 0211 / NRRL Y-12639)</name>
    <name type="common">Saccharomyces dairenensis</name>
    <dbReference type="NCBI Taxonomy" id="1071378"/>
    <lineage>
        <taxon>Eukaryota</taxon>
        <taxon>Fungi</taxon>
        <taxon>Dikarya</taxon>
        <taxon>Ascomycota</taxon>
        <taxon>Saccharomycotina</taxon>
        <taxon>Saccharomycetes</taxon>
        <taxon>Saccharomycetales</taxon>
        <taxon>Saccharomycetaceae</taxon>
        <taxon>Naumovozyma</taxon>
    </lineage>
</organism>
<dbReference type="GO" id="GO:0000786">
    <property type="term" value="C:nucleosome"/>
    <property type="evidence" value="ECO:0007669"/>
    <property type="project" value="EnsemblFungi"/>
</dbReference>
<dbReference type="Pfam" id="PF00400">
    <property type="entry name" value="WD40"/>
    <property type="match status" value="1"/>
</dbReference>
<dbReference type="AlphaFoldDB" id="G0WAT7"/>
<comment type="similarity">
    <text evidence="2">Belongs to the WD repeat HIR1 family.</text>
</comment>
<dbReference type="KEGG" id="ndi:NDAI_0E00410"/>
<dbReference type="OMA" id="QIYWHES"/>
<keyword evidence="3 9" id="KW-0853">WD repeat</keyword>
<gene>
    <name evidence="12" type="primary">NDAI0E00410</name>
    <name evidence="12" type="ordered locus">NDAI_0E00410</name>
</gene>
<dbReference type="Pfam" id="PF24105">
    <property type="entry name" value="Beta-prop_CAF1B_HIR1"/>
    <property type="match status" value="1"/>
</dbReference>
<feature type="domain" description="CAF1B/HIR1 beta-propeller" evidence="11">
    <location>
        <begin position="162"/>
        <end position="491"/>
    </location>
</feature>
<feature type="repeat" description="WD" evidence="9">
    <location>
        <begin position="94"/>
        <end position="126"/>
    </location>
</feature>
<keyword evidence="13" id="KW-1185">Reference proteome</keyword>
<dbReference type="PROSITE" id="PS50082">
    <property type="entry name" value="WD_REPEATS_2"/>
    <property type="match status" value="3"/>
</dbReference>
<proteinExistence type="inferred from homology"/>
<dbReference type="SMART" id="SM00320">
    <property type="entry name" value="WD40"/>
    <property type="match status" value="6"/>
</dbReference>
<dbReference type="GO" id="GO:0042393">
    <property type="term" value="F:histone binding"/>
    <property type="evidence" value="ECO:0007669"/>
    <property type="project" value="EnsemblFungi"/>
</dbReference>
<dbReference type="GO" id="GO:0000775">
    <property type="term" value="C:chromosome, centromeric region"/>
    <property type="evidence" value="ECO:0007669"/>
    <property type="project" value="EnsemblFungi"/>
</dbReference>
<dbReference type="Proteomes" id="UP000000689">
    <property type="component" value="Chromosome 5"/>
</dbReference>
<dbReference type="PANTHER" id="PTHR15271">
    <property type="entry name" value="CHROMATIN ASSEMBLY FACTOR 1 SUBUNIT B"/>
    <property type="match status" value="1"/>
</dbReference>
<dbReference type="GO" id="GO:0033186">
    <property type="term" value="C:CAF-1 complex"/>
    <property type="evidence" value="ECO:0007669"/>
    <property type="project" value="EnsemblFungi"/>
</dbReference>
<dbReference type="PROSITE" id="PS50294">
    <property type="entry name" value="WD_REPEATS_REGION"/>
    <property type="match status" value="1"/>
</dbReference>
<evidence type="ECO:0000256" key="1">
    <source>
        <dbReference type="ARBA" id="ARBA00004123"/>
    </source>
</evidence>
<feature type="region of interest" description="Disordered" evidence="10">
    <location>
        <begin position="136"/>
        <end position="163"/>
    </location>
</feature>
<feature type="compositionally biased region" description="Basic and acidic residues" evidence="10">
    <location>
        <begin position="139"/>
        <end position="148"/>
    </location>
</feature>
<keyword evidence="8" id="KW-0539">Nucleus</keyword>
<dbReference type="GO" id="GO:0005634">
    <property type="term" value="C:nucleus"/>
    <property type="evidence" value="ECO:0007669"/>
    <property type="project" value="UniProtKB-SubCell"/>
</dbReference>
<feature type="compositionally biased region" description="Low complexity" evidence="10">
    <location>
        <begin position="518"/>
        <end position="532"/>
    </location>
</feature>
<dbReference type="RefSeq" id="XP_003670100.1">
    <property type="nucleotide sequence ID" value="XM_003670052.1"/>
</dbReference>
<dbReference type="EMBL" id="HE580271">
    <property type="protein sequence ID" value="CCD24857.1"/>
    <property type="molecule type" value="Genomic_DNA"/>
</dbReference>
<dbReference type="InterPro" id="IPR001680">
    <property type="entry name" value="WD40_rpt"/>
</dbReference>
<evidence type="ECO:0000256" key="9">
    <source>
        <dbReference type="PROSITE-ProRule" id="PRU00221"/>
    </source>
</evidence>
<dbReference type="InterPro" id="IPR015943">
    <property type="entry name" value="WD40/YVTN_repeat-like_dom_sf"/>
</dbReference>